<dbReference type="InterPro" id="IPR026893">
    <property type="entry name" value="Tyr/Ser_Pase_IphP-type"/>
</dbReference>
<feature type="chain" id="PRO_5046966792" description="Protein tyrosine phosphatase" evidence="2">
    <location>
        <begin position="22"/>
        <end position="515"/>
    </location>
</feature>
<evidence type="ECO:0000313" key="3">
    <source>
        <dbReference type="EMBL" id="GEO70865.1"/>
    </source>
</evidence>
<name>A0ABQ0WSR2_9LACO</name>
<protein>
    <recommendedName>
        <fullName evidence="5">Protein tyrosine phosphatase</fullName>
    </recommendedName>
</protein>
<sequence>MNHRLQRTLSVAMLTLTLTSAGMPIVSTLAATSQQPVEKNDTSASNKDSSKKQNSPSAKQPANNSGITDKKKAKPKVNPTLDPSVWAPLPDKLSDIGEITNDKDKVDGYGVSVLVIPTDGQPGARIKGTGLTNDRDLGGYVTANKKWKIRSNQLIRSESLDKLSDTGMQILLKDGLKHIIDLRTPGQINSRPDRKIAGVSWENLSVLGDTADNGFNTDANGMFPDNPTPAQGGGFYNHQVEFSKTSLDAYHTFLNRLLTNSGATLFHCSSGKDRTGIASFILMSALGIDPKTAAYDYMLSDSYWHHVDYSWIKEYYREIKEYYGDMQNYITKALDFSPKQQELLKSKYLVSNDGKNTAYPAPSTPNVVTPNTSVNVVPSEPKPANKVIESIKKPITENQSIGTSNKVNSSTVSQPTQKATKHKKARTKVKIISVKKIKRAQFVHLKGHRAYFYDMKLKHKVGQSGKTGFHPKAKWKLMKTAKIKVNGKVKTFYQIKSPRGHLRWIQKNFVKLIKA</sequence>
<dbReference type="InterPro" id="IPR029021">
    <property type="entry name" value="Prot-tyrosine_phosphatase-like"/>
</dbReference>
<gene>
    <name evidence="3" type="ORF">LZY01_00330</name>
</gene>
<feature type="compositionally biased region" description="Polar residues" evidence="1">
    <location>
        <begin position="31"/>
        <end position="67"/>
    </location>
</feature>
<reference evidence="3 4" key="1">
    <citation type="submission" date="2019-07" db="EMBL/GenBank/DDBJ databases">
        <title>Whole genome shotgun sequence of Lactobacillus zymae NBRC 107157.</title>
        <authorList>
            <person name="Hosoyama A."/>
            <person name="Uohara A."/>
            <person name="Ohji S."/>
            <person name="Ichikawa N."/>
        </authorList>
    </citation>
    <scope>NUCLEOTIDE SEQUENCE [LARGE SCALE GENOMIC DNA]</scope>
    <source>
        <strain evidence="3 4">NBRC 107157</strain>
    </source>
</reference>
<evidence type="ECO:0000256" key="1">
    <source>
        <dbReference type="SAM" id="MobiDB-lite"/>
    </source>
</evidence>
<dbReference type="PROSITE" id="PS00383">
    <property type="entry name" value="TYR_PHOSPHATASE_1"/>
    <property type="match status" value="1"/>
</dbReference>
<evidence type="ECO:0008006" key="5">
    <source>
        <dbReference type="Google" id="ProtNLM"/>
    </source>
</evidence>
<dbReference type="RefSeq" id="WP_057730984.1">
    <property type="nucleotide sequence ID" value="NZ_BJZK01000001.1"/>
</dbReference>
<organism evidence="3 4">
    <name type="scientific">Levilactobacillus zymae</name>
    <dbReference type="NCBI Taxonomy" id="267363"/>
    <lineage>
        <taxon>Bacteria</taxon>
        <taxon>Bacillati</taxon>
        <taxon>Bacillota</taxon>
        <taxon>Bacilli</taxon>
        <taxon>Lactobacillales</taxon>
        <taxon>Lactobacillaceae</taxon>
        <taxon>Levilactobacillus</taxon>
    </lineage>
</organism>
<dbReference type="Proteomes" id="UP000321794">
    <property type="component" value="Unassembled WGS sequence"/>
</dbReference>
<dbReference type="EMBL" id="BJZK01000001">
    <property type="protein sequence ID" value="GEO70865.1"/>
    <property type="molecule type" value="Genomic_DNA"/>
</dbReference>
<dbReference type="SUPFAM" id="SSF52799">
    <property type="entry name" value="(Phosphotyrosine protein) phosphatases II"/>
    <property type="match status" value="1"/>
</dbReference>
<feature type="signal peptide" evidence="2">
    <location>
        <begin position="1"/>
        <end position="21"/>
    </location>
</feature>
<dbReference type="Pfam" id="PF13350">
    <property type="entry name" value="Y_phosphatase3"/>
    <property type="match status" value="1"/>
</dbReference>
<feature type="compositionally biased region" description="Polar residues" evidence="1">
    <location>
        <begin position="399"/>
        <end position="418"/>
    </location>
</feature>
<feature type="region of interest" description="Disordered" evidence="1">
    <location>
        <begin position="31"/>
        <end position="87"/>
    </location>
</feature>
<comment type="caution">
    <text evidence="3">The sequence shown here is derived from an EMBL/GenBank/DDBJ whole genome shotgun (WGS) entry which is preliminary data.</text>
</comment>
<proteinExistence type="predicted"/>
<evidence type="ECO:0000256" key="2">
    <source>
        <dbReference type="SAM" id="SignalP"/>
    </source>
</evidence>
<keyword evidence="4" id="KW-1185">Reference proteome</keyword>
<feature type="region of interest" description="Disordered" evidence="1">
    <location>
        <begin position="399"/>
        <end position="423"/>
    </location>
</feature>
<dbReference type="InterPro" id="IPR016130">
    <property type="entry name" value="Tyr_Pase_AS"/>
</dbReference>
<keyword evidence="2" id="KW-0732">Signal</keyword>
<evidence type="ECO:0000313" key="4">
    <source>
        <dbReference type="Proteomes" id="UP000321794"/>
    </source>
</evidence>
<accession>A0ABQ0WSR2</accession>
<dbReference type="Gene3D" id="3.90.190.10">
    <property type="entry name" value="Protein tyrosine phosphatase superfamily"/>
    <property type="match status" value="1"/>
</dbReference>